<dbReference type="Pfam" id="PF13419">
    <property type="entry name" value="HAD_2"/>
    <property type="match status" value="1"/>
</dbReference>
<dbReference type="InterPro" id="IPR023198">
    <property type="entry name" value="PGP-like_dom2"/>
</dbReference>
<dbReference type="Gene3D" id="3.40.50.1000">
    <property type="entry name" value="HAD superfamily/HAD-like"/>
    <property type="match status" value="1"/>
</dbReference>
<accession>A0A0M3V284</accession>
<dbReference type="GO" id="GO:0008967">
    <property type="term" value="F:phosphoglycolate phosphatase activity"/>
    <property type="evidence" value="ECO:0007669"/>
    <property type="project" value="UniProtKB-EC"/>
</dbReference>
<evidence type="ECO:0000256" key="2">
    <source>
        <dbReference type="ARBA" id="ARBA00004818"/>
    </source>
</evidence>
<reference evidence="6" key="1">
    <citation type="submission" date="2015-08" db="EMBL/GenBank/DDBJ databases">
        <title>Comparative genomics of the Campylobacter concisus group.</title>
        <authorList>
            <person name="Miller W.G."/>
            <person name="Yee E."/>
            <person name="Chapman M.H."/>
            <person name="Huynh S."/>
            <person name="Bono J.L."/>
            <person name="On S.L.W."/>
            <person name="St Leger J."/>
            <person name="Foster G."/>
            <person name="Parker C.T."/>
        </authorList>
    </citation>
    <scope>NUCLEOTIDE SEQUENCE [LARGE SCALE GENOMIC DNA]</scope>
    <source>
        <strain evidence="6">ATCC 33237</strain>
    </source>
</reference>
<organism evidence="5 6">
    <name type="scientific">Campylobacter concisus</name>
    <dbReference type="NCBI Taxonomy" id="199"/>
    <lineage>
        <taxon>Bacteria</taxon>
        <taxon>Pseudomonadati</taxon>
        <taxon>Campylobacterota</taxon>
        <taxon>Epsilonproteobacteria</taxon>
        <taxon>Campylobacterales</taxon>
        <taxon>Campylobacteraceae</taxon>
        <taxon>Campylobacter</taxon>
    </lineage>
</organism>
<dbReference type="Gene3D" id="1.10.150.240">
    <property type="entry name" value="Putative phosphatase, domain 2"/>
    <property type="match status" value="1"/>
</dbReference>
<dbReference type="SFLD" id="SFLDG01129">
    <property type="entry name" value="C1.5:_HAD__Beta-PGM__Phosphata"/>
    <property type="match status" value="1"/>
</dbReference>
<dbReference type="PATRIC" id="fig|199.248.peg.822"/>
<dbReference type="RefSeq" id="WP_054196492.1">
    <property type="nucleotide sequence ID" value="NZ_CABMKQ010000064.1"/>
</dbReference>
<dbReference type="SFLD" id="SFLDS00003">
    <property type="entry name" value="Haloacid_Dehalogenase"/>
    <property type="match status" value="1"/>
</dbReference>
<dbReference type="KEGG" id="ccoc:CCON33237_0792"/>
<dbReference type="SFLD" id="SFLDG01135">
    <property type="entry name" value="C1.5.6:_HAD__Beta-PGM__Phospha"/>
    <property type="match status" value="1"/>
</dbReference>
<dbReference type="SUPFAM" id="SSF56784">
    <property type="entry name" value="HAD-like"/>
    <property type="match status" value="1"/>
</dbReference>
<evidence type="ECO:0000256" key="3">
    <source>
        <dbReference type="ARBA" id="ARBA00006171"/>
    </source>
</evidence>
<dbReference type="InterPro" id="IPR050155">
    <property type="entry name" value="HAD-like_hydrolase_sf"/>
</dbReference>
<evidence type="ECO:0000256" key="4">
    <source>
        <dbReference type="ARBA" id="ARBA00013078"/>
    </source>
</evidence>
<dbReference type="InterPro" id="IPR036412">
    <property type="entry name" value="HAD-like_sf"/>
</dbReference>
<comment type="pathway">
    <text evidence="2">Organic acid metabolism; glycolate biosynthesis; glycolate from 2-phosphoglycolate: step 1/1.</text>
</comment>
<protein>
    <recommendedName>
        <fullName evidence="4">phosphoglycolate phosphatase</fullName>
        <ecNumber evidence="4">3.1.3.18</ecNumber>
    </recommendedName>
</protein>
<comment type="similarity">
    <text evidence="3">Belongs to the HAD-like hydrolase superfamily. CbbY/CbbZ/Gph/YieH family.</text>
</comment>
<sequence length="207" mass="23190">MKVVIFDMDGTVIDSGEAIYKTVNEVRDELNLPPLEKEFIIKAINEPGRNLALEFYGIDTPSRSLKEGFEEKFKKFYDECASTYEGVKELLQKCRDAGYKVVLASNAPHDTLEKILKKNEIYELFDEVIGASKEIPQKPDPAMLHLAVSKTKANKAIFVGDSLKDELAAKNANMPFLQVSWGFGEESKTATYNAKNVGGAWEIILNF</sequence>
<evidence type="ECO:0000256" key="1">
    <source>
        <dbReference type="ARBA" id="ARBA00000830"/>
    </source>
</evidence>
<dbReference type="PANTHER" id="PTHR43434">
    <property type="entry name" value="PHOSPHOGLYCOLATE PHOSPHATASE"/>
    <property type="match status" value="1"/>
</dbReference>
<dbReference type="PANTHER" id="PTHR43434:SF1">
    <property type="entry name" value="PHOSPHOGLYCOLATE PHOSPHATASE"/>
    <property type="match status" value="1"/>
</dbReference>
<dbReference type="GO" id="GO:0006281">
    <property type="term" value="P:DNA repair"/>
    <property type="evidence" value="ECO:0007669"/>
    <property type="project" value="TreeGrafter"/>
</dbReference>
<dbReference type="AlphaFoldDB" id="A0A0M3V284"/>
<proteinExistence type="inferred from homology"/>
<dbReference type="NCBIfam" id="TIGR01549">
    <property type="entry name" value="HAD-SF-IA-v1"/>
    <property type="match status" value="1"/>
</dbReference>
<dbReference type="InterPro" id="IPR023214">
    <property type="entry name" value="HAD_sf"/>
</dbReference>
<evidence type="ECO:0000313" key="6">
    <source>
        <dbReference type="Proteomes" id="UP000066049"/>
    </source>
</evidence>
<dbReference type="EC" id="3.1.3.18" evidence="4"/>
<dbReference type="InterPro" id="IPR041492">
    <property type="entry name" value="HAD_2"/>
</dbReference>
<comment type="catalytic activity">
    <reaction evidence="1">
        <text>2-phosphoglycolate + H2O = glycolate + phosphate</text>
        <dbReference type="Rhea" id="RHEA:14369"/>
        <dbReference type="ChEBI" id="CHEBI:15377"/>
        <dbReference type="ChEBI" id="CHEBI:29805"/>
        <dbReference type="ChEBI" id="CHEBI:43474"/>
        <dbReference type="ChEBI" id="CHEBI:58033"/>
        <dbReference type="EC" id="3.1.3.18"/>
    </reaction>
</comment>
<dbReference type="PRINTS" id="PR00413">
    <property type="entry name" value="HADHALOGNASE"/>
</dbReference>
<dbReference type="GeneID" id="28662466"/>
<dbReference type="EMBL" id="CP012541">
    <property type="protein sequence ID" value="ALF47478.1"/>
    <property type="molecule type" value="Genomic_DNA"/>
</dbReference>
<evidence type="ECO:0000313" key="5">
    <source>
        <dbReference type="EMBL" id="ALF47478.1"/>
    </source>
</evidence>
<name>A0A0M3V284_9BACT</name>
<gene>
    <name evidence="5" type="ORF">CCON33237_0792</name>
</gene>
<dbReference type="GO" id="GO:0005829">
    <property type="term" value="C:cytosol"/>
    <property type="evidence" value="ECO:0007669"/>
    <property type="project" value="TreeGrafter"/>
</dbReference>
<dbReference type="Proteomes" id="UP000066049">
    <property type="component" value="Chromosome"/>
</dbReference>
<dbReference type="InterPro" id="IPR006439">
    <property type="entry name" value="HAD-SF_hydro_IA"/>
</dbReference>